<dbReference type="EMBL" id="JASJEX010000002">
    <property type="protein sequence ID" value="MDJ1129453.1"/>
    <property type="molecule type" value="Genomic_DNA"/>
</dbReference>
<dbReference type="GO" id="GO:0008483">
    <property type="term" value="F:transaminase activity"/>
    <property type="evidence" value="ECO:0007669"/>
    <property type="project" value="UniProtKB-KW"/>
</dbReference>
<dbReference type="Pfam" id="PF12897">
    <property type="entry name" value="Asp_aminotransf"/>
    <property type="match status" value="1"/>
</dbReference>
<sequence>MPTCYETMDDAALARETERLQADVDALAAQGLTLDMARGKPSPAQVDLSRPVLDVLTSESSLTDDGVDAANYGAPDGLPSARRLMAEVLEVDPAHVIVAGSSSLNLMYDLVGHAFTRGVRGATPWSELGEVKFLCPAPGYDRHFAVTEHFGVTNVPVPMTETGPDMDLVERLVETDPTVKGIWCVPKYQNPTGVTFSDETVRRFAGLRPAAEDFRIYWDNAYVVHGLYDQDDELLNIFDVLAETGREDLVYEFASTSKVTFPGSGIACVAASPKDLDDIRLSSNIQRVCSDKITQLMHVRYFSGREAVVDHMALMAEVLRPKFELVEQKLTDGLAGLDVATWTNPRGGYFVSFDGPDGSAKRIVAMCREVGVTLTGAGATWPYGDDPRDSNIRIAPSYPTLEELGQALDVLVACTKLVAGQLAAEARA</sequence>
<name>A0ABT6ZK69_9ACTN</name>
<protein>
    <submittedName>
        <fullName evidence="1">Aminotransferase class I/II-fold pyridoxal phosphate-dependent enzyme</fullName>
    </submittedName>
</protein>
<dbReference type="Gene3D" id="3.90.1150.10">
    <property type="entry name" value="Aspartate Aminotransferase, domain 1"/>
    <property type="match status" value="1"/>
</dbReference>
<evidence type="ECO:0000313" key="2">
    <source>
        <dbReference type="Proteomes" id="UP001431693"/>
    </source>
</evidence>
<dbReference type="CDD" id="cd00609">
    <property type="entry name" value="AAT_like"/>
    <property type="match status" value="1"/>
</dbReference>
<dbReference type="InterPro" id="IPR015421">
    <property type="entry name" value="PyrdxlP-dep_Trfase_major"/>
</dbReference>
<gene>
    <name evidence="1" type="ORF">QJ043_05090</name>
</gene>
<dbReference type="InterPro" id="IPR015422">
    <property type="entry name" value="PyrdxlP-dep_Trfase_small"/>
</dbReference>
<organism evidence="1 2">
    <name type="scientific">Kribbibacterium absianum</name>
    <dbReference type="NCBI Taxonomy" id="3044210"/>
    <lineage>
        <taxon>Bacteria</taxon>
        <taxon>Bacillati</taxon>
        <taxon>Actinomycetota</taxon>
        <taxon>Coriobacteriia</taxon>
        <taxon>Coriobacteriales</taxon>
        <taxon>Kribbibacteriaceae</taxon>
        <taxon>Kribbibacterium</taxon>
    </lineage>
</organism>
<comment type="caution">
    <text evidence="1">The sequence shown here is derived from an EMBL/GenBank/DDBJ whole genome shotgun (WGS) entry which is preliminary data.</text>
</comment>
<dbReference type="InterPro" id="IPR015424">
    <property type="entry name" value="PyrdxlP-dep_Trfase"/>
</dbReference>
<dbReference type="Gene3D" id="3.40.640.10">
    <property type="entry name" value="Type I PLP-dependent aspartate aminotransferase-like (Major domain)"/>
    <property type="match status" value="1"/>
</dbReference>
<dbReference type="Proteomes" id="UP001431693">
    <property type="component" value="Unassembled WGS sequence"/>
</dbReference>
<keyword evidence="2" id="KW-1185">Reference proteome</keyword>
<reference evidence="1" key="1">
    <citation type="submission" date="2023-05" db="EMBL/GenBank/DDBJ databases">
        <title>[olsenella] sp. nov., isolated from a pig farm feces dump.</title>
        <authorList>
            <person name="Chang Y.-H."/>
        </authorList>
    </citation>
    <scope>NUCLEOTIDE SEQUENCE</scope>
    <source>
        <strain evidence="1">YH-ols2217</strain>
    </source>
</reference>
<dbReference type="SUPFAM" id="SSF53383">
    <property type="entry name" value="PLP-dependent transferases"/>
    <property type="match status" value="1"/>
</dbReference>
<dbReference type="RefSeq" id="WP_283713759.1">
    <property type="nucleotide sequence ID" value="NZ_JASJEW010000006.1"/>
</dbReference>
<proteinExistence type="predicted"/>
<keyword evidence="1" id="KW-0032">Aminotransferase</keyword>
<dbReference type="InterPro" id="IPR024551">
    <property type="entry name" value="AspAT_Ic"/>
</dbReference>
<accession>A0ABT6ZK69</accession>
<keyword evidence="1" id="KW-0808">Transferase</keyword>
<evidence type="ECO:0000313" key="1">
    <source>
        <dbReference type="EMBL" id="MDJ1129453.1"/>
    </source>
</evidence>
<dbReference type="PANTHER" id="PTHR43799:SF1">
    <property type="entry name" value="ASPARTATE AMINOTRANSFERASE"/>
    <property type="match status" value="1"/>
</dbReference>
<dbReference type="PANTHER" id="PTHR43799">
    <property type="entry name" value="AMINOTRANSFERASE, PUTATIVE-RELATED"/>
    <property type="match status" value="1"/>
</dbReference>